<proteinExistence type="predicted"/>
<evidence type="ECO:0000313" key="1">
    <source>
        <dbReference type="EMBL" id="JAI01100.1"/>
    </source>
</evidence>
<reference evidence="1" key="2">
    <citation type="journal article" date="2015" name="Fish Shellfish Immunol.">
        <title>Early steps in the European eel (Anguilla anguilla)-Vibrio vulnificus interaction in the gills: Role of the RtxA13 toxin.</title>
        <authorList>
            <person name="Callol A."/>
            <person name="Pajuelo D."/>
            <person name="Ebbesson L."/>
            <person name="Teles M."/>
            <person name="MacKenzie S."/>
            <person name="Amaro C."/>
        </authorList>
    </citation>
    <scope>NUCLEOTIDE SEQUENCE</scope>
</reference>
<organism evidence="1">
    <name type="scientific">Anguilla anguilla</name>
    <name type="common">European freshwater eel</name>
    <name type="synonym">Muraena anguilla</name>
    <dbReference type="NCBI Taxonomy" id="7936"/>
    <lineage>
        <taxon>Eukaryota</taxon>
        <taxon>Metazoa</taxon>
        <taxon>Chordata</taxon>
        <taxon>Craniata</taxon>
        <taxon>Vertebrata</taxon>
        <taxon>Euteleostomi</taxon>
        <taxon>Actinopterygii</taxon>
        <taxon>Neopterygii</taxon>
        <taxon>Teleostei</taxon>
        <taxon>Anguilliformes</taxon>
        <taxon>Anguillidae</taxon>
        <taxon>Anguilla</taxon>
    </lineage>
</organism>
<protein>
    <submittedName>
        <fullName evidence="1">Uncharacterized protein</fullName>
    </submittedName>
</protein>
<name>A0A0E9XEM9_ANGAN</name>
<reference evidence="1" key="1">
    <citation type="submission" date="2014-11" db="EMBL/GenBank/DDBJ databases">
        <authorList>
            <person name="Amaro Gonzalez C."/>
        </authorList>
    </citation>
    <scope>NUCLEOTIDE SEQUENCE</scope>
</reference>
<dbReference type="EMBL" id="GBXM01007478">
    <property type="protein sequence ID" value="JAI01100.1"/>
    <property type="molecule type" value="Transcribed_RNA"/>
</dbReference>
<accession>A0A0E9XEM9</accession>
<sequence length="43" mass="5100">MTQKDHLRLVRNAAFKLLTRCSRRAHIPQIIALLHWLPIKVKI</sequence>
<dbReference type="AlphaFoldDB" id="A0A0E9XEM9"/>